<evidence type="ECO:0000313" key="2">
    <source>
        <dbReference type="EMBL" id="NOE19514.1"/>
    </source>
</evidence>
<comment type="caution">
    <text evidence="2">The sequence shown here is derived from an EMBL/GenBank/DDBJ whole genome shotgun (WGS) entry which is preliminary data.</text>
</comment>
<dbReference type="SUPFAM" id="SSF56300">
    <property type="entry name" value="Metallo-dependent phosphatases"/>
    <property type="match status" value="1"/>
</dbReference>
<evidence type="ECO:0000259" key="1">
    <source>
        <dbReference type="Pfam" id="PF00149"/>
    </source>
</evidence>
<dbReference type="InterPro" id="IPR050126">
    <property type="entry name" value="Ap4A_hydrolase"/>
</dbReference>
<dbReference type="EMBL" id="WVRA01000005">
    <property type="protein sequence ID" value="NOE19514.1"/>
    <property type="molecule type" value="Genomic_DNA"/>
</dbReference>
<dbReference type="PANTHER" id="PTHR42850:SF4">
    <property type="entry name" value="ZINC-DEPENDENT ENDOPOLYPHOSPHATASE"/>
    <property type="match status" value="1"/>
</dbReference>
<reference evidence="2" key="1">
    <citation type="submission" date="2019-12" db="EMBL/GenBank/DDBJ databases">
        <title>Ruegeria JWLKs population differentiation of coral mucus and skeleton niches.</title>
        <authorList>
            <person name="Luo D."/>
        </authorList>
    </citation>
    <scope>NUCLEOTIDE SEQUENCE</scope>
    <source>
        <strain evidence="2">HKCCD6181</strain>
    </source>
</reference>
<dbReference type="GO" id="GO:0008803">
    <property type="term" value="F:bis(5'-nucleosyl)-tetraphosphatase (symmetrical) activity"/>
    <property type="evidence" value="ECO:0007669"/>
    <property type="project" value="TreeGrafter"/>
</dbReference>
<dbReference type="GO" id="GO:0016791">
    <property type="term" value="F:phosphatase activity"/>
    <property type="evidence" value="ECO:0007669"/>
    <property type="project" value="TreeGrafter"/>
</dbReference>
<gene>
    <name evidence="2" type="ORF">GS634_15405</name>
</gene>
<dbReference type="Pfam" id="PF00149">
    <property type="entry name" value="Metallophos"/>
    <property type="match status" value="1"/>
</dbReference>
<dbReference type="Gene3D" id="3.60.21.10">
    <property type="match status" value="1"/>
</dbReference>
<dbReference type="GO" id="GO:0110154">
    <property type="term" value="P:RNA decapping"/>
    <property type="evidence" value="ECO:0007669"/>
    <property type="project" value="TreeGrafter"/>
</dbReference>
<name>A0AA90ZGS3_9RHOB</name>
<proteinExistence type="predicted"/>
<dbReference type="AlphaFoldDB" id="A0AA90ZGS3"/>
<dbReference type="PANTHER" id="PTHR42850">
    <property type="entry name" value="METALLOPHOSPHOESTERASE"/>
    <property type="match status" value="1"/>
</dbReference>
<organism evidence="2 3">
    <name type="scientific">Ruegeria atlantica</name>
    <dbReference type="NCBI Taxonomy" id="81569"/>
    <lineage>
        <taxon>Bacteria</taxon>
        <taxon>Pseudomonadati</taxon>
        <taxon>Pseudomonadota</taxon>
        <taxon>Alphaproteobacteria</taxon>
        <taxon>Rhodobacterales</taxon>
        <taxon>Roseobacteraceae</taxon>
        <taxon>Ruegeria</taxon>
    </lineage>
</organism>
<dbReference type="Proteomes" id="UP000597886">
    <property type="component" value="Unassembled WGS sequence"/>
</dbReference>
<protein>
    <submittedName>
        <fullName evidence="2">Serine/threonine protein phosphatase</fullName>
    </submittedName>
</protein>
<dbReference type="CDD" id="cd00144">
    <property type="entry name" value="MPP_PPP_family"/>
    <property type="match status" value="1"/>
</dbReference>
<dbReference type="GO" id="GO:0005737">
    <property type="term" value="C:cytoplasm"/>
    <property type="evidence" value="ECO:0007669"/>
    <property type="project" value="TreeGrafter"/>
</dbReference>
<sequence>MITNWIRRWFDRRAGRTMNAVPCDIAPAEKVTAVGDIHGRLDLLQALLPRLDDQSLLVFVGDYIDRGPYSAQVLRHLFHLSETSGGRVQCLLGNHEEFLLQFLEAPERNARLWFQNGGVHTLASFGLKPPGDIDNNQQIRKLADDLRLKMGESLINWLADRPLTWTTGNVTFVHAALDPRHPAEAQDRQICLWGHPMFPRLARSDGQWVVHGHTIVDLPRVRNRVVSLDTGAFASGRLTAAEINAGSVRFTSTV</sequence>
<dbReference type="InterPro" id="IPR029052">
    <property type="entry name" value="Metallo-depent_PP-like"/>
</dbReference>
<accession>A0AA90ZGS3</accession>
<dbReference type="InterPro" id="IPR004843">
    <property type="entry name" value="Calcineurin-like_PHP"/>
</dbReference>
<feature type="domain" description="Calcineurin-like phosphoesterase" evidence="1">
    <location>
        <begin position="30"/>
        <end position="215"/>
    </location>
</feature>
<evidence type="ECO:0000313" key="3">
    <source>
        <dbReference type="Proteomes" id="UP000597886"/>
    </source>
</evidence>